<dbReference type="GO" id="GO:0043565">
    <property type="term" value="F:sequence-specific DNA binding"/>
    <property type="evidence" value="ECO:0007669"/>
    <property type="project" value="InterPro"/>
</dbReference>
<dbReference type="PANTHER" id="PTHR43280">
    <property type="entry name" value="ARAC-FAMILY TRANSCRIPTIONAL REGULATOR"/>
    <property type="match status" value="1"/>
</dbReference>
<dbReference type="EMBL" id="PDKK01000001">
    <property type="protein sequence ID" value="RXK08696.1"/>
    <property type="molecule type" value="Genomic_DNA"/>
</dbReference>
<dbReference type="SUPFAM" id="SSF51215">
    <property type="entry name" value="Regulatory protein AraC"/>
    <property type="match status" value="1"/>
</dbReference>
<dbReference type="InterPro" id="IPR037923">
    <property type="entry name" value="HTH-like"/>
</dbReference>
<evidence type="ECO:0000256" key="1">
    <source>
        <dbReference type="ARBA" id="ARBA00023015"/>
    </source>
</evidence>
<evidence type="ECO:0000313" key="5">
    <source>
        <dbReference type="EMBL" id="RXK08696.1"/>
    </source>
</evidence>
<name>A0A4Q1AUH1_9BACT</name>
<dbReference type="InterPro" id="IPR018060">
    <property type="entry name" value="HTH_AraC"/>
</dbReference>
<evidence type="ECO:0000256" key="3">
    <source>
        <dbReference type="ARBA" id="ARBA00023163"/>
    </source>
</evidence>
<evidence type="ECO:0000259" key="4">
    <source>
        <dbReference type="PROSITE" id="PS01124"/>
    </source>
</evidence>
<dbReference type="RefSeq" id="WP_129085919.1">
    <property type="nucleotide sequence ID" value="NZ_CP053836.1"/>
</dbReference>
<dbReference type="InterPro" id="IPR003313">
    <property type="entry name" value="AraC-bd"/>
</dbReference>
<dbReference type="PANTHER" id="PTHR43280:SF28">
    <property type="entry name" value="HTH-TYPE TRANSCRIPTIONAL ACTIVATOR RHAS"/>
    <property type="match status" value="1"/>
</dbReference>
<dbReference type="InterPro" id="IPR020449">
    <property type="entry name" value="Tscrpt_reg_AraC-type_HTH"/>
</dbReference>
<gene>
    <name evidence="5" type="ORF">CRV07_00620</name>
</gene>
<comment type="caution">
    <text evidence="5">The sequence shown here is derived from an EMBL/GenBank/DDBJ whole genome shotgun (WGS) entry which is preliminary data.</text>
</comment>
<dbReference type="PRINTS" id="PR00032">
    <property type="entry name" value="HTHARAC"/>
</dbReference>
<dbReference type="PROSITE" id="PS00041">
    <property type="entry name" value="HTH_ARAC_FAMILY_1"/>
    <property type="match status" value="1"/>
</dbReference>
<keyword evidence="3" id="KW-0804">Transcription</keyword>
<keyword evidence="2" id="KW-0238">DNA-binding</keyword>
<feature type="domain" description="HTH araC/xylS-type" evidence="4">
    <location>
        <begin position="169"/>
        <end position="266"/>
    </location>
</feature>
<evidence type="ECO:0000313" key="6">
    <source>
        <dbReference type="Proteomes" id="UP000289758"/>
    </source>
</evidence>
<reference evidence="5 6" key="1">
    <citation type="submission" date="2017-10" db="EMBL/GenBank/DDBJ databases">
        <title>Genomics of the genus Arcobacter.</title>
        <authorList>
            <person name="Perez-Cataluna A."/>
            <person name="Figueras M.J."/>
        </authorList>
    </citation>
    <scope>NUCLEOTIDE SEQUENCE [LARGE SCALE GENOMIC DNA]</scope>
    <source>
        <strain evidence="5 6">CECT 8441</strain>
    </source>
</reference>
<dbReference type="InterPro" id="IPR009057">
    <property type="entry name" value="Homeodomain-like_sf"/>
</dbReference>
<dbReference type="InterPro" id="IPR018062">
    <property type="entry name" value="HTH_AraC-typ_CS"/>
</dbReference>
<evidence type="ECO:0000256" key="2">
    <source>
        <dbReference type="ARBA" id="ARBA00023125"/>
    </source>
</evidence>
<protein>
    <submittedName>
        <fullName evidence="5">AraC family transcriptional regulator</fullName>
    </submittedName>
</protein>
<keyword evidence="1" id="KW-0805">Transcription regulation</keyword>
<dbReference type="PROSITE" id="PS01124">
    <property type="entry name" value="HTH_ARAC_FAMILY_2"/>
    <property type="match status" value="1"/>
</dbReference>
<dbReference type="Pfam" id="PF02311">
    <property type="entry name" value="AraC_binding"/>
    <property type="match status" value="1"/>
</dbReference>
<keyword evidence="6" id="KW-1185">Reference proteome</keyword>
<dbReference type="AlphaFoldDB" id="A0A4Q1AUH1"/>
<dbReference type="Proteomes" id="UP000289758">
    <property type="component" value="Unassembled WGS sequence"/>
</dbReference>
<dbReference type="SMART" id="SM00342">
    <property type="entry name" value="HTH_ARAC"/>
    <property type="match status" value="1"/>
</dbReference>
<dbReference type="Gene3D" id="1.10.10.60">
    <property type="entry name" value="Homeodomain-like"/>
    <property type="match status" value="2"/>
</dbReference>
<dbReference type="GO" id="GO:0003700">
    <property type="term" value="F:DNA-binding transcription factor activity"/>
    <property type="evidence" value="ECO:0007669"/>
    <property type="project" value="InterPro"/>
</dbReference>
<dbReference type="OrthoDB" id="112032at2"/>
<dbReference type="SUPFAM" id="SSF46689">
    <property type="entry name" value="Homeodomain-like"/>
    <property type="match status" value="2"/>
</dbReference>
<dbReference type="Pfam" id="PF12833">
    <property type="entry name" value="HTH_18"/>
    <property type="match status" value="1"/>
</dbReference>
<sequence>MNKIFTKIFTHENMPYLELRHSNNEKRYKDHLHETFSIGINIDGESIYTNRNNKYNFKKGMLAVINPNEIHSCNPLDKKPNQYYMLYLDKNWCFEIQKSIYKNIKEFTSYNKNLIENNKVYEEFKNLCENLFSAISFEEKENELICFFTTLFEDGFEDIKNDEDNEIIDKILDYLKIHYKENISLNEISKEFDLNLFYIIRLFKNQLKITPHSYLVNLKINQAKKLLQEGGSIVDVALECGFSDQSHFHRNFTKIVAVTPNNYRLNFVQD</sequence>
<proteinExistence type="predicted"/>
<organism evidence="5 6">
    <name type="scientific">Halarcobacter ebronensis</name>
    <dbReference type="NCBI Taxonomy" id="1462615"/>
    <lineage>
        <taxon>Bacteria</taxon>
        <taxon>Pseudomonadati</taxon>
        <taxon>Campylobacterota</taxon>
        <taxon>Epsilonproteobacteria</taxon>
        <taxon>Campylobacterales</taxon>
        <taxon>Arcobacteraceae</taxon>
        <taxon>Halarcobacter</taxon>
    </lineage>
</organism>
<accession>A0A4Q1AUH1</accession>